<proteinExistence type="predicted"/>
<dbReference type="Gene3D" id="1.25.40.10">
    <property type="entry name" value="Tetratricopeptide repeat domain"/>
    <property type="match status" value="1"/>
</dbReference>
<dbReference type="PROSITE" id="PS50005">
    <property type="entry name" value="TPR"/>
    <property type="match status" value="1"/>
</dbReference>
<dbReference type="SUPFAM" id="SSF48452">
    <property type="entry name" value="TPR-like"/>
    <property type="match status" value="1"/>
</dbReference>
<dbReference type="EMBL" id="JARXRO010000014">
    <property type="protein sequence ID" value="MDH5833621.1"/>
    <property type="molecule type" value="Genomic_DNA"/>
</dbReference>
<dbReference type="InterPro" id="IPR019734">
    <property type="entry name" value="TPR_rpt"/>
</dbReference>
<dbReference type="RefSeq" id="WP_280577903.1">
    <property type="nucleotide sequence ID" value="NZ_JARXRO010000014.1"/>
</dbReference>
<keyword evidence="1" id="KW-0802">TPR repeat</keyword>
<evidence type="ECO:0000313" key="3">
    <source>
        <dbReference type="Proteomes" id="UP001156873"/>
    </source>
</evidence>
<accession>A0ABT6JSG5</accession>
<comment type="caution">
    <text evidence="2">The sequence shown here is derived from an EMBL/GenBank/DDBJ whole genome shotgun (WGS) entry which is preliminary data.</text>
</comment>
<dbReference type="Proteomes" id="UP001156873">
    <property type="component" value="Unassembled WGS sequence"/>
</dbReference>
<evidence type="ECO:0000313" key="2">
    <source>
        <dbReference type="EMBL" id="MDH5833621.1"/>
    </source>
</evidence>
<sequence>MVLALGLAMAVLVAGGCSRLTFVKQDASRKGVERVAPEYTFKETESGKRRLEARRLAASADRHLRVGELDAAARQARAAIKADPDLPESHTAMALVAARQGNAELSGSHHSEAARVGPSGATFNNYGAWLCGNGRAEESLTWFDQAVTDPRYGDRAGALANAGTCAARAGQFDRVERDLRAALELDPVNAVALTSMAEESMRQGRYLDARAFSERRLAAAPATPTALELASRIEDKLGDSVAAARYVQRLRTEFPQAGTAFPGESSTP</sequence>
<feature type="repeat" description="TPR" evidence="1">
    <location>
        <begin position="156"/>
        <end position="189"/>
    </location>
</feature>
<evidence type="ECO:0000256" key="1">
    <source>
        <dbReference type="PROSITE-ProRule" id="PRU00339"/>
    </source>
</evidence>
<protein>
    <submittedName>
        <fullName evidence="2">Type IV pilus biogenesis/stability protein PilW</fullName>
    </submittedName>
</protein>
<name>A0ABT6JSG5_9GAMM</name>
<dbReference type="SMART" id="SM00028">
    <property type="entry name" value="TPR"/>
    <property type="match status" value="2"/>
</dbReference>
<organism evidence="2 3">
    <name type="scientific">Luteimonas kalidii</name>
    <dbReference type="NCBI Taxonomy" id="3042025"/>
    <lineage>
        <taxon>Bacteria</taxon>
        <taxon>Pseudomonadati</taxon>
        <taxon>Pseudomonadota</taxon>
        <taxon>Gammaproteobacteria</taxon>
        <taxon>Lysobacterales</taxon>
        <taxon>Lysobacteraceae</taxon>
        <taxon>Luteimonas</taxon>
    </lineage>
</organism>
<reference evidence="2 3" key="1">
    <citation type="submission" date="2023-04" db="EMBL/GenBank/DDBJ databases">
        <title>Luteimonas sp. M1R5S59.</title>
        <authorList>
            <person name="Sun J.-Q."/>
        </authorList>
    </citation>
    <scope>NUCLEOTIDE SEQUENCE [LARGE SCALE GENOMIC DNA]</scope>
    <source>
        <strain evidence="2 3">M1R5S59</strain>
    </source>
</reference>
<dbReference type="InterPro" id="IPR011990">
    <property type="entry name" value="TPR-like_helical_dom_sf"/>
</dbReference>
<gene>
    <name evidence="2" type="ORF">QFW81_06745</name>
</gene>
<keyword evidence="3" id="KW-1185">Reference proteome</keyword>